<proteinExistence type="predicted"/>
<name>A0A1H2JDQ5_9ACTN</name>
<evidence type="ECO:0000313" key="2">
    <source>
        <dbReference type="Proteomes" id="UP000183180"/>
    </source>
</evidence>
<gene>
    <name evidence="1" type="ORF">SAMN04488548_1342016</name>
</gene>
<sequence length="29" mass="3596">MLDQMMHICHHLMMWMHGMGMMPPMHMHM</sequence>
<organism evidence="1 2">
    <name type="scientific">Gordonia westfalica</name>
    <dbReference type="NCBI Taxonomy" id="158898"/>
    <lineage>
        <taxon>Bacteria</taxon>
        <taxon>Bacillati</taxon>
        <taxon>Actinomycetota</taxon>
        <taxon>Actinomycetes</taxon>
        <taxon>Mycobacteriales</taxon>
        <taxon>Gordoniaceae</taxon>
        <taxon>Gordonia</taxon>
    </lineage>
</organism>
<evidence type="ECO:0000313" key="1">
    <source>
        <dbReference type="EMBL" id="SDU54523.1"/>
    </source>
</evidence>
<reference evidence="1 2" key="1">
    <citation type="submission" date="2016-10" db="EMBL/GenBank/DDBJ databases">
        <authorList>
            <person name="de Groot N.N."/>
        </authorList>
    </citation>
    <scope>NUCLEOTIDE SEQUENCE [LARGE SCALE GENOMIC DNA]</scope>
    <source>
        <strain evidence="1 2">DSM 44215</strain>
    </source>
</reference>
<dbReference type="EMBL" id="FNLM01000034">
    <property type="protein sequence ID" value="SDU54523.1"/>
    <property type="molecule type" value="Genomic_DNA"/>
</dbReference>
<dbReference type="Proteomes" id="UP000183180">
    <property type="component" value="Unassembled WGS sequence"/>
</dbReference>
<accession>A0A1H2JDQ5</accession>
<dbReference type="AlphaFoldDB" id="A0A1H2JDQ5"/>
<protein>
    <submittedName>
        <fullName evidence="1">Uncharacterized protein</fullName>
    </submittedName>
</protein>